<keyword evidence="4" id="KW-0998">Cell outer membrane</keyword>
<dbReference type="Gene3D" id="3.40.190.10">
    <property type="entry name" value="Periplasmic binding protein-like II"/>
    <property type="match status" value="2"/>
</dbReference>
<dbReference type="PANTHER" id="PTHR35936:SF19">
    <property type="entry name" value="AMINO-ACID-BINDING PROTEIN YXEM-RELATED"/>
    <property type="match status" value="1"/>
</dbReference>
<dbReference type="CDD" id="cd13403">
    <property type="entry name" value="MLTF-like"/>
    <property type="match status" value="1"/>
</dbReference>
<evidence type="ECO:0000313" key="6">
    <source>
        <dbReference type="EMBL" id="GAL33345.1"/>
    </source>
</evidence>
<dbReference type="EMBL" id="BBMT01000003">
    <property type="protein sequence ID" value="GAL33345.1"/>
    <property type="molecule type" value="Genomic_DNA"/>
</dbReference>
<keyword evidence="7" id="KW-1185">Reference proteome</keyword>
<dbReference type="Pfam" id="PF00497">
    <property type="entry name" value="SBP_bac_3"/>
    <property type="match status" value="1"/>
</dbReference>
<organism evidence="6 7">
    <name type="scientific">Vibrio maritimus</name>
    <dbReference type="NCBI Taxonomy" id="990268"/>
    <lineage>
        <taxon>Bacteria</taxon>
        <taxon>Pseudomonadati</taxon>
        <taxon>Pseudomonadota</taxon>
        <taxon>Gammaproteobacteria</taxon>
        <taxon>Vibrionales</taxon>
        <taxon>Vibrionaceae</taxon>
        <taxon>Vibrio</taxon>
    </lineage>
</organism>
<feature type="domain" description="Solute-binding protein family 3/N-terminal" evidence="5">
    <location>
        <begin position="49"/>
        <end position="286"/>
    </location>
</feature>
<comment type="subcellular location">
    <subcellularLocation>
        <location evidence="1">Cell outer membrane</location>
        <topology evidence="1">Peripheral membrane protein</topology>
    </subcellularLocation>
</comment>
<evidence type="ECO:0000256" key="4">
    <source>
        <dbReference type="ARBA" id="ARBA00023237"/>
    </source>
</evidence>
<keyword evidence="3" id="KW-0732">Signal</keyword>
<dbReference type="Gene3D" id="1.10.530.10">
    <property type="match status" value="1"/>
</dbReference>
<sequence length="489" mass="56386">MSLLFDIKKLVICTCLLVVMPLPVSGLNLSVDSTERYFGDFEKLKTRGVVRVLVAADVGFYHMENGRAKGIIAEHINHFEKSLKKHNALLRIKVIPVKRSELLMRLNSGKGDIAIGNLTITEEREQLVEFSHPIRRNIRELLVTSNDFPELVNIEDLAGVKISLRAHSSYYESVRKTNEELTRLERPTINVSVIDEHLQDFELIELIERGEIDATVIDSHKLNLWTSLSDSIQVHESIPLRTNADIAWAVRKNSPQLLSKINQYLATAKQGTLLGNVIENRYLESAQWMTKVDNPMDNKERAEIEEIFAFYGDKYEIDWLLLLAQAHQESALDNDRVSHRGAVGIMQIMPKTALDWYVDIEDIYSLENNVHAGTKYLRFIHDRYFDKPEIAGNDRVYFSLAAYNAGPAKIRRMRALAKQQGYDPNKWFNNVEIVARQNISREPVNYVSNIRKKFIVYKKLDRFQDAREKRYNNSSLDLDITKLSPYFAF</sequence>
<protein>
    <submittedName>
        <fullName evidence="6">Transglycosylase Slt family</fullName>
    </submittedName>
</protein>
<reference evidence="6 7" key="2">
    <citation type="submission" date="2014-09" db="EMBL/GenBank/DDBJ databases">
        <authorList>
            <consortium name="NBRP consortium"/>
            <person name="Sawabe T."/>
            <person name="Meirelles P."/>
            <person name="Nakanishi M."/>
            <person name="Sayaka M."/>
            <person name="Hattori M."/>
            <person name="Ohkuma M."/>
        </authorList>
    </citation>
    <scope>NUCLEOTIDE SEQUENCE [LARGE SCALE GENOMIC DNA]</scope>
    <source>
        <strain evidence="6 7">JCM 19240</strain>
    </source>
</reference>
<dbReference type="InterPro" id="IPR023346">
    <property type="entry name" value="Lysozyme-like_dom_sf"/>
</dbReference>
<accession>A0A090SZX1</accession>
<comment type="similarity">
    <text evidence="2">Belongs to the bacterial solute-binding protein 3 family.</text>
</comment>
<dbReference type="Pfam" id="PF01464">
    <property type="entry name" value="SLT"/>
    <property type="match status" value="1"/>
</dbReference>
<dbReference type="SUPFAM" id="SSF53850">
    <property type="entry name" value="Periplasmic binding protein-like II"/>
    <property type="match status" value="1"/>
</dbReference>
<dbReference type="InterPro" id="IPR001638">
    <property type="entry name" value="Solute-binding_3/MltF_N"/>
</dbReference>
<proteinExistence type="inferred from homology"/>
<evidence type="ECO:0000313" key="7">
    <source>
        <dbReference type="Proteomes" id="UP000029224"/>
    </source>
</evidence>
<comment type="caution">
    <text evidence="6">The sequence shown here is derived from an EMBL/GenBank/DDBJ whole genome shotgun (WGS) entry which is preliminary data.</text>
</comment>
<gene>
    <name evidence="6" type="ORF">JCM19240_2041</name>
</gene>
<dbReference type="SUPFAM" id="SSF53955">
    <property type="entry name" value="Lysozyme-like"/>
    <property type="match status" value="1"/>
</dbReference>
<reference evidence="6 7" key="1">
    <citation type="submission" date="2014-09" db="EMBL/GenBank/DDBJ databases">
        <title>Vibrio maritimus JCM 19240. (C210) whole genome shotgun sequence.</title>
        <authorList>
            <person name="Sawabe T."/>
            <person name="Meirelles P."/>
            <person name="Nakanishi M."/>
            <person name="Sayaka M."/>
            <person name="Hattori M."/>
            <person name="Ohkuma M."/>
        </authorList>
    </citation>
    <scope>NUCLEOTIDE SEQUENCE [LARGE SCALE GENOMIC DNA]</scope>
    <source>
        <strain evidence="6 7">JCM 19240</strain>
    </source>
</reference>
<dbReference type="AlphaFoldDB" id="A0A090SZX1"/>
<dbReference type="InterPro" id="IPR008258">
    <property type="entry name" value="Transglycosylase_SLT_dom_1"/>
</dbReference>
<evidence type="ECO:0000256" key="1">
    <source>
        <dbReference type="ARBA" id="ARBA00004339"/>
    </source>
</evidence>
<dbReference type="PANTHER" id="PTHR35936">
    <property type="entry name" value="MEMBRANE-BOUND LYTIC MUREIN TRANSGLYCOSYLASE F"/>
    <property type="match status" value="1"/>
</dbReference>
<evidence type="ECO:0000259" key="5">
    <source>
        <dbReference type="SMART" id="SM00062"/>
    </source>
</evidence>
<dbReference type="CDD" id="cd01009">
    <property type="entry name" value="PBP2_YfhD_N"/>
    <property type="match status" value="1"/>
</dbReference>
<evidence type="ECO:0000256" key="3">
    <source>
        <dbReference type="ARBA" id="ARBA00022729"/>
    </source>
</evidence>
<dbReference type="Proteomes" id="UP000029224">
    <property type="component" value="Unassembled WGS sequence"/>
</dbReference>
<dbReference type="SMART" id="SM00062">
    <property type="entry name" value="PBPb"/>
    <property type="match status" value="1"/>
</dbReference>
<dbReference type="GO" id="GO:0009279">
    <property type="term" value="C:cell outer membrane"/>
    <property type="evidence" value="ECO:0007669"/>
    <property type="project" value="UniProtKB-SubCell"/>
</dbReference>
<evidence type="ECO:0000256" key="2">
    <source>
        <dbReference type="ARBA" id="ARBA00010333"/>
    </source>
</evidence>
<keyword evidence="4" id="KW-0472">Membrane</keyword>
<name>A0A090SZX1_9VIBR</name>